<evidence type="ECO:0000313" key="3">
    <source>
        <dbReference type="Proteomes" id="UP000642938"/>
    </source>
</evidence>
<dbReference type="EMBL" id="BMHZ01000002">
    <property type="protein sequence ID" value="GGH02623.1"/>
    <property type="molecule type" value="Genomic_DNA"/>
</dbReference>
<dbReference type="Gene3D" id="3.90.226.10">
    <property type="entry name" value="2-enoyl-CoA Hydratase, Chain A, domain 1"/>
    <property type="match status" value="1"/>
</dbReference>
<keyword evidence="3" id="KW-1185">Reference proteome</keyword>
<organism evidence="2 3">
    <name type="scientific">Pedobacter zeae</name>
    <dbReference type="NCBI Taxonomy" id="1737356"/>
    <lineage>
        <taxon>Bacteria</taxon>
        <taxon>Pseudomonadati</taxon>
        <taxon>Bacteroidota</taxon>
        <taxon>Sphingobacteriia</taxon>
        <taxon>Sphingobacteriales</taxon>
        <taxon>Sphingobacteriaceae</taxon>
        <taxon>Pedobacter</taxon>
    </lineage>
</organism>
<dbReference type="InterPro" id="IPR005151">
    <property type="entry name" value="Tail-specific_protease"/>
</dbReference>
<dbReference type="InterPro" id="IPR029045">
    <property type="entry name" value="ClpP/crotonase-like_dom_sf"/>
</dbReference>
<gene>
    <name evidence="2" type="ORF">GCM10007422_17220</name>
</gene>
<evidence type="ECO:0000259" key="1">
    <source>
        <dbReference type="SMART" id="SM00245"/>
    </source>
</evidence>
<feature type="domain" description="Tail specific protease" evidence="1">
    <location>
        <begin position="106"/>
        <end position="309"/>
    </location>
</feature>
<comment type="caution">
    <text evidence="2">The sequence shown here is derived from an EMBL/GenBank/DDBJ whole genome shotgun (WGS) entry which is preliminary data.</text>
</comment>
<dbReference type="SMART" id="SM00245">
    <property type="entry name" value="TSPc"/>
    <property type="match status" value="1"/>
</dbReference>
<reference evidence="3" key="1">
    <citation type="journal article" date="2019" name="Int. J. Syst. Evol. Microbiol.">
        <title>The Global Catalogue of Microorganisms (GCM) 10K type strain sequencing project: providing services to taxonomists for standard genome sequencing and annotation.</title>
        <authorList>
            <consortium name="The Broad Institute Genomics Platform"/>
            <consortium name="The Broad Institute Genome Sequencing Center for Infectious Disease"/>
            <person name="Wu L."/>
            <person name="Ma J."/>
        </authorList>
    </citation>
    <scope>NUCLEOTIDE SEQUENCE [LARGE SCALE GENOMIC DNA]</scope>
    <source>
        <strain evidence="3">CGMCC 1.15287</strain>
    </source>
</reference>
<dbReference type="Proteomes" id="UP000642938">
    <property type="component" value="Unassembled WGS sequence"/>
</dbReference>
<evidence type="ECO:0000313" key="2">
    <source>
        <dbReference type="EMBL" id="GGH02623.1"/>
    </source>
</evidence>
<proteinExistence type="predicted"/>
<dbReference type="CDD" id="cd06567">
    <property type="entry name" value="Peptidase_S41"/>
    <property type="match status" value="1"/>
</dbReference>
<dbReference type="PANTHER" id="PTHR32060:SF30">
    <property type="entry name" value="CARBOXY-TERMINAL PROCESSING PROTEASE CTPA"/>
    <property type="match status" value="1"/>
</dbReference>
<dbReference type="SUPFAM" id="SSF52096">
    <property type="entry name" value="ClpP/crotonase"/>
    <property type="match status" value="1"/>
</dbReference>
<dbReference type="Pfam" id="PF03572">
    <property type="entry name" value="Peptidase_S41"/>
    <property type="match status" value="1"/>
</dbReference>
<protein>
    <submittedName>
        <fullName evidence="2">Peptidase S41</fullName>
    </submittedName>
</protein>
<dbReference type="PANTHER" id="PTHR32060">
    <property type="entry name" value="TAIL-SPECIFIC PROTEASE"/>
    <property type="match status" value="1"/>
</dbReference>
<sequence>MNMKNKQQLIVVIITVIIFFKNFAFAQGGVAKDNTIKLNTEILNIIKKNSMFSDKLNWKQVNEESKILPFTTNDSLNEKIIYNFYTQKLREVGDRHSFFVTNKVMEKFREKPLVDTPAGKYLGEGIAWLKIPAILSFDGEKELKYANDVRGIIKKIDTDNTITGWIVDLRQNTGGNMWPMLAGLNALVEDGTAGYFVEGKTGKKYPWQNKNGILLGKGQVVDTYKSKNRNVKIAILIDSRTASSGEMTAISFLGLPNVKSFGQTSAGYTTANYTFVLSNGTQLQLAKTYVADRTGKGYPKNVEPDVSVEPGIDSGQDKVILSASTWLKSK</sequence>
<accession>A0ABQ1XTM1</accession>
<name>A0ABQ1XTM1_9SPHI</name>